<proteinExistence type="predicted"/>
<evidence type="ECO:0000313" key="2">
    <source>
        <dbReference type="EMBL" id="OAB79998.1"/>
    </source>
</evidence>
<dbReference type="RefSeq" id="WP_068590159.1">
    <property type="nucleotide sequence ID" value="NZ_LRXL01000026.1"/>
</dbReference>
<name>A0A167ITD7_9FLAO</name>
<dbReference type="OrthoDB" id="1099258at2"/>
<reference evidence="2 3" key="1">
    <citation type="submission" date="2016-02" db="EMBL/GenBank/DDBJ databases">
        <title>Ulvibacter sp. LPB0005, isolated from Thais luteostoma.</title>
        <authorList>
            <person name="Shin S.-K."/>
            <person name="Yi H."/>
        </authorList>
    </citation>
    <scope>NUCLEOTIDE SEQUENCE [LARGE SCALE GENOMIC DNA]</scope>
    <source>
        <strain evidence="2 3">LPB0005</strain>
    </source>
</reference>
<keyword evidence="3" id="KW-1185">Reference proteome</keyword>
<dbReference type="EMBL" id="LRXL01000026">
    <property type="protein sequence ID" value="OAB79998.1"/>
    <property type="molecule type" value="Genomic_DNA"/>
</dbReference>
<evidence type="ECO:0000313" key="3">
    <source>
        <dbReference type="Proteomes" id="UP000077013"/>
    </source>
</evidence>
<gene>
    <name evidence="2" type="ORF">ULVI_04470</name>
</gene>
<protein>
    <recommendedName>
        <fullName evidence="4">Beta-lactamase-inhibitor-like PepSY-like domain-containing protein</fullName>
    </recommendedName>
</protein>
<dbReference type="AlphaFoldDB" id="A0A167ITD7"/>
<dbReference type="Proteomes" id="UP000077013">
    <property type="component" value="Unassembled WGS sequence"/>
</dbReference>
<feature type="signal peptide" evidence="1">
    <location>
        <begin position="1"/>
        <end position="20"/>
    </location>
</feature>
<sequence>MKKLMLTAVFAFGTLTAVNAQDAKEVKEVQKEPTAMNQTPVKAEKPATLKAEVKTEAEVVQDYKEVAVADVPQTVTDAVAKQFAGSKVTKAWLNEKGEYKLEVTAEGKKAQTLYANSKGEWIKKNM</sequence>
<evidence type="ECO:0008006" key="4">
    <source>
        <dbReference type="Google" id="ProtNLM"/>
    </source>
</evidence>
<evidence type="ECO:0000256" key="1">
    <source>
        <dbReference type="SAM" id="SignalP"/>
    </source>
</evidence>
<dbReference type="SUPFAM" id="SSF160574">
    <property type="entry name" value="BT0923-like"/>
    <property type="match status" value="1"/>
</dbReference>
<comment type="caution">
    <text evidence="2">The sequence shown here is derived from an EMBL/GenBank/DDBJ whole genome shotgun (WGS) entry which is preliminary data.</text>
</comment>
<accession>A0A167ITD7</accession>
<keyword evidence="1" id="KW-0732">Signal</keyword>
<organism evidence="2 3">
    <name type="scientific">Cochleicola gelatinilyticus</name>
    <dbReference type="NCBI Taxonomy" id="1763537"/>
    <lineage>
        <taxon>Bacteria</taxon>
        <taxon>Pseudomonadati</taxon>
        <taxon>Bacteroidota</taxon>
        <taxon>Flavobacteriia</taxon>
        <taxon>Flavobacteriales</taxon>
        <taxon>Flavobacteriaceae</taxon>
        <taxon>Cochleicola</taxon>
    </lineage>
</organism>
<feature type="chain" id="PRO_5007888447" description="Beta-lactamase-inhibitor-like PepSY-like domain-containing protein" evidence="1">
    <location>
        <begin position="21"/>
        <end position="126"/>
    </location>
</feature>
<dbReference type="STRING" id="1763537.ULVI_04470"/>